<dbReference type="PANTHER" id="PTHR12317:SF0">
    <property type="entry name" value="ACYLTRANSFERASE"/>
    <property type="match status" value="1"/>
</dbReference>
<evidence type="ECO:0000256" key="4">
    <source>
        <dbReference type="ARBA" id="ARBA00005420"/>
    </source>
</evidence>
<dbReference type="GO" id="GO:0004144">
    <property type="term" value="F:diacylglycerol O-acyltransferase activity"/>
    <property type="evidence" value="ECO:0007669"/>
    <property type="project" value="TreeGrafter"/>
</dbReference>
<keyword evidence="11" id="KW-0443">Lipid metabolism</keyword>
<dbReference type="Proteomes" id="UP001201812">
    <property type="component" value="Unassembled WGS sequence"/>
</dbReference>
<evidence type="ECO:0000313" key="15">
    <source>
        <dbReference type="EMBL" id="KAI1699293.1"/>
    </source>
</evidence>
<evidence type="ECO:0000256" key="1">
    <source>
        <dbReference type="ARBA" id="ARBA00004477"/>
    </source>
</evidence>
<name>A0AAD4MRY7_9BILA</name>
<feature type="transmembrane region" description="Helical" evidence="14">
    <location>
        <begin position="17"/>
        <end position="38"/>
    </location>
</feature>
<evidence type="ECO:0000256" key="14">
    <source>
        <dbReference type="RuleBase" id="RU367023"/>
    </source>
</evidence>
<comment type="subcellular location">
    <subcellularLocation>
        <location evidence="1 14">Endoplasmic reticulum membrane</location>
        <topology evidence="1 14">Multi-pass membrane protein</topology>
    </subcellularLocation>
</comment>
<evidence type="ECO:0000256" key="10">
    <source>
        <dbReference type="ARBA" id="ARBA00022989"/>
    </source>
</evidence>
<reference evidence="15" key="1">
    <citation type="submission" date="2022-01" db="EMBL/GenBank/DDBJ databases">
        <title>Genome Sequence Resource for Two Populations of Ditylenchus destructor, the Migratory Endoparasitic Phytonematode.</title>
        <authorList>
            <person name="Zhang H."/>
            <person name="Lin R."/>
            <person name="Xie B."/>
        </authorList>
    </citation>
    <scope>NUCLEOTIDE SEQUENCE</scope>
    <source>
        <strain evidence="15">BazhouSP</strain>
    </source>
</reference>
<evidence type="ECO:0000256" key="3">
    <source>
        <dbReference type="ARBA" id="ARBA00005189"/>
    </source>
</evidence>
<dbReference type="GO" id="GO:0019432">
    <property type="term" value="P:triglyceride biosynthetic process"/>
    <property type="evidence" value="ECO:0007669"/>
    <property type="project" value="TreeGrafter"/>
</dbReference>
<evidence type="ECO:0000256" key="7">
    <source>
        <dbReference type="ARBA" id="ARBA00022692"/>
    </source>
</evidence>
<protein>
    <recommendedName>
        <fullName evidence="14">Acyltransferase</fullName>
        <ecNumber evidence="14">2.3.1.-</ecNumber>
    </recommendedName>
</protein>
<evidence type="ECO:0000256" key="11">
    <source>
        <dbReference type="ARBA" id="ARBA00023098"/>
    </source>
</evidence>
<keyword evidence="10 14" id="KW-1133">Transmembrane helix</keyword>
<keyword evidence="6 14" id="KW-0808">Transferase</keyword>
<dbReference type="EMBL" id="JAKKPZ010000185">
    <property type="protein sequence ID" value="KAI1699293.1"/>
    <property type="molecule type" value="Genomic_DNA"/>
</dbReference>
<evidence type="ECO:0000256" key="12">
    <source>
        <dbReference type="ARBA" id="ARBA00023136"/>
    </source>
</evidence>
<dbReference type="GO" id="GO:0005789">
    <property type="term" value="C:endoplasmic reticulum membrane"/>
    <property type="evidence" value="ECO:0007669"/>
    <property type="project" value="UniProtKB-SubCell"/>
</dbReference>
<dbReference type="GO" id="GO:0006071">
    <property type="term" value="P:glycerol metabolic process"/>
    <property type="evidence" value="ECO:0007669"/>
    <property type="project" value="UniProtKB-KW"/>
</dbReference>
<keyword evidence="16" id="KW-1185">Reference proteome</keyword>
<comment type="caution">
    <text evidence="15">The sequence shown here is derived from an EMBL/GenBank/DDBJ whole genome shotgun (WGS) entry which is preliminary data.</text>
</comment>
<evidence type="ECO:0000256" key="9">
    <source>
        <dbReference type="ARBA" id="ARBA00022824"/>
    </source>
</evidence>
<organism evidence="15 16">
    <name type="scientific">Ditylenchus destructor</name>
    <dbReference type="NCBI Taxonomy" id="166010"/>
    <lineage>
        <taxon>Eukaryota</taxon>
        <taxon>Metazoa</taxon>
        <taxon>Ecdysozoa</taxon>
        <taxon>Nematoda</taxon>
        <taxon>Chromadorea</taxon>
        <taxon>Rhabditida</taxon>
        <taxon>Tylenchina</taxon>
        <taxon>Tylenchomorpha</taxon>
        <taxon>Sphaerularioidea</taxon>
        <taxon>Anguinidae</taxon>
        <taxon>Anguininae</taxon>
        <taxon>Ditylenchus</taxon>
    </lineage>
</organism>
<evidence type="ECO:0000256" key="5">
    <source>
        <dbReference type="ARBA" id="ARBA00022516"/>
    </source>
</evidence>
<evidence type="ECO:0000256" key="8">
    <source>
        <dbReference type="ARBA" id="ARBA00022798"/>
    </source>
</evidence>
<comment type="similarity">
    <text evidence="4 14">Belongs to the diacylglycerol acyltransferase family.</text>
</comment>
<dbReference type="EC" id="2.3.1.-" evidence="14"/>
<keyword evidence="5" id="KW-0444">Lipid biosynthesis</keyword>
<dbReference type="CDD" id="cd07987">
    <property type="entry name" value="LPLAT_MGAT-like"/>
    <property type="match status" value="1"/>
</dbReference>
<accession>A0AAD4MRY7</accession>
<keyword evidence="9 14" id="KW-0256">Endoplasmic reticulum</keyword>
<dbReference type="Pfam" id="PF03982">
    <property type="entry name" value="DAGAT"/>
    <property type="match status" value="1"/>
</dbReference>
<comment type="pathway">
    <text evidence="3">Lipid metabolism.</text>
</comment>
<keyword evidence="7 14" id="KW-0812">Transmembrane</keyword>
<evidence type="ECO:0000256" key="2">
    <source>
        <dbReference type="ARBA" id="ARBA00004771"/>
    </source>
</evidence>
<keyword evidence="12 14" id="KW-0472">Membrane</keyword>
<sequence length="334" mass="38336">MLLDSPFIHSILQKLAVAYYIAIFLFLPVICSALFIWGLVYTNVVRWLMLLYMTWMIYDIRTPQKGGRPLDFMFNRWIWRYFVEYFPIKLIKTTDLPPTKSYIFGSHPHGVLSIGAFASFCTNATGFPVKFPGLRHYLVTLRSNFYFPFRRELTLGLGCISADRESIEYALNANNGAGNAVIIVVGGAEEALDAHSDSYDLCLKRRKGFVRLAIKHGASLVPVYHFGENSIFRQVENKRGSKLRRFQQWLKHILGYSPPIFFGCGLFNKYFGLLPFRTPINTIVGSPIDVKQNDSPSNEEIDSVHQEYCDQLSKLFDDHKEKYGIPPEAKLNIY</sequence>
<dbReference type="InterPro" id="IPR007130">
    <property type="entry name" value="DAGAT"/>
</dbReference>
<gene>
    <name evidence="15" type="ORF">DdX_17423</name>
</gene>
<feature type="transmembrane region" description="Helical" evidence="14">
    <location>
        <begin position="44"/>
        <end position="60"/>
    </location>
</feature>
<evidence type="ECO:0000313" key="16">
    <source>
        <dbReference type="Proteomes" id="UP001201812"/>
    </source>
</evidence>
<keyword evidence="8" id="KW-0319">Glycerol metabolism</keyword>
<evidence type="ECO:0000256" key="13">
    <source>
        <dbReference type="ARBA" id="ARBA00023315"/>
    </source>
</evidence>
<keyword evidence="13 15" id="KW-0012">Acyltransferase</keyword>
<dbReference type="AlphaFoldDB" id="A0AAD4MRY7"/>
<dbReference type="PANTHER" id="PTHR12317">
    <property type="entry name" value="DIACYLGLYCEROL O-ACYLTRANSFERASE"/>
    <property type="match status" value="1"/>
</dbReference>
<proteinExistence type="inferred from homology"/>
<comment type="pathway">
    <text evidence="2">Glycerolipid metabolism; triacylglycerol biosynthesis.</text>
</comment>
<evidence type="ECO:0000256" key="6">
    <source>
        <dbReference type="ARBA" id="ARBA00022679"/>
    </source>
</evidence>